<protein>
    <submittedName>
        <fullName evidence="12">UDP-N-acetylmuramate:L-alanyl-gamma-D-glutamyl-meso-diaminopimelate ligase</fullName>
    </submittedName>
</protein>
<gene>
    <name evidence="12" type="primary">mpl</name>
    <name evidence="12" type="ORF">CR164_07175</name>
</gene>
<dbReference type="GO" id="GO:0008360">
    <property type="term" value="P:regulation of cell shape"/>
    <property type="evidence" value="ECO:0007669"/>
    <property type="project" value="UniProtKB-KW"/>
</dbReference>
<dbReference type="InterPro" id="IPR050061">
    <property type="entry name" value="MurCDEF_pg_biosynth"/>
</dbReference>
<name>A0A317T9K6_9CHLB</name>
<evidence type="ECO:0000256" key="6">
    <source>
        <dbReference type="ARBA" id="ARBA00022984"/>
    </source>
</evidence>
<dbReference type="Proteomes" id="UP000246278">
    <property type="component" value="Unassembled WGS sequence"/>
</dbReference>
<evidence type="ECO:0000256" key="3">
    <source>
        <dbReference type="ARBA" id="ARBA00022741"/>
    </source>
</evidence>
<sequence>MSTMKPGSSIYFIGIAGTAMASVAVALSRAGHSVSGSDTAFYPPMCDYLAEHRIPCHEGFDPENLLRDAPDVIVVGNAISRGNPELEFALNEHMSFVSMPEIVSQKLIGKNRSVVITGTHGKTTTTSLTAWIFEYAGLQPGFLIGGIAENFGAGCRASVNGNDGYFITEGDEYDTAYFDKRSKFLHYRPDIAVINNIEFDHADIFSSLDDIVRSFRQFITLIPSNGVLIVNGHDEIAAKISQEAYCPVERFGFSKNFEWSASDLGVHETGLAFQLAYKGEELGAVRIDQHGNHNVLNAVAAIAAASRAGIPFPVITEGMLSFKRPKRRMEIVGEFDGDITIIDDFAHHPTAIRATLAALRQRYPNRRIIACFEPRSNTSTRSIFQKDLETSFNDADIIIIGKVHRPERYAEDERLDTTALCSTIIESGKNAFASGKGKNNDGYPDDIVQFIHSNIRQNDIIILLSNGSFNGLKKLLTESFLKKRQR</sequence>
<dbReference type="AlphaFoldDB" id="A0A317T9K6"/>
<evidence type="ECO:0000259" key="10">
    <source>
        <dbReference type="Pfam" id="PF02875"/>
    </source>
</evidence>
<keyword evidence="8" id="KW-0961">Cell wall biogenesis/degradation</keyword>
<organism evidence="12 13">
    <name type="scientific">Prosthecochloris marina</name>
    <dbReference type="NCBI Taxonomy" id="2017681"/>
    <lineage>
        <taxon>Bacteria</taxon>
        <taxon>Pseudomonadati</taxon>
        <taxon>Chlorobiota</taxon>
        <taxon>Chlorobiia</taxon>
        <taxon>Chlorobiales</taxon>
        <taxon>Chlorobiaceae</taxon>
        <taxon>Prosthecochloris</taxon>
    </lineage>
</organism>
<dbReference type="PANTHER" id="PTHR43445:SF5">
    <property type="entry name" value="UDP-N-ACETYLMURAMATE--L-ALANYL-GAMMA-D-GLUTAMYL-MESO-2,6-DIAMINOHEPTANDIOATE LIGASE"/>
    <property type="match status" value="1"/>
</dbReference>
<feature type="domain" description="Mur ligase N-terminal catalytic" evidence="9">
    <location>
        <begin position="10"/>
        <end position="105"/>
    </location>
</feature>
<dbReference type="OrthoDB" id="9804126at2"/>
<dbReference type="RefSeq" id="WP_110023245.1">
    <property type="nucleotide sequence ID" value="NZ_PDNZ01000004.1"/>
</dbReference>
<evidence type="ECO:0000313" key="13">
    <source>
        <dbReference type="Proteomes" id="UP000246278"/>
    </source>
</evidence>
<dbReference type="Pfam" id="PF02875">
    <property type="entry name" value="Mur_ligase_C"/>
    <property type="match status" value="1"/>
</dbReference>
<dbReference type="SUPFAM" id="SSF53244">
    <property type="entry name" value="MurD-like peptide ligases, peptide-binding domain"/>
    <property type="match status" value="1"/>
</dbReference>
<evidence type="ECO:0000256" key="5">
    <source>
        <dbReference type="ARBA" id="ARBA00022960"/>
    </source>
</evidence>
<keyword evidence="1 12" id="KW-0436">Ligase</keyword>
<dbReference type="InterPro" id="IPR000713">
    <property type="entry name" value="Mur_ligase_N"/>
</dbReference>
<dbReference type="InterPro" id="IPR004101">
    <property type="entry name" value="Mur_ligase_C"/>
</dbReference>
<dbReference type="InterPro" id="IPR036565">
    <property type="entry name" value="Mur-like_cat_sf"/>
</dbReference>
<dbReference type="GO" id="GO:0071555">
    <property type="term" value="P:cell wall organization"/>
    <property type="evidence" value="ECO:0007669"/>
    <property type="project" value="UniProtKB-KW"/>
</dbReference>
<dbReference type="NCBIfam" id="TIGR01081">
    <property type="entry name" value="mpl"/>
    <property type="match status" value="1"/>
</dbReference>
<keyword evidence="2" id="KW-0132">Cell division</keyword>
<dbReference type="Gene3D" id="3.90.190.20">
    <property type="entry name" value="Mur ligase, C-terminal domain"/>
    <property type="match status" value="1"/>
</dbReference>
<evidence type="ECO:0000256" key="4">
    <source>
        <dbReference type="ARBA" id="ARBA00022840"/>
    </source>
</evidence>
<comment type="caution">
    <text evidence="12">The sequence shown here is derived from an EMBL/GenBank/DDBJ whole genome shotgun (WGS) entry which is preliminary data.</text>
</comment>
<dbReference type="Pfam" id="PF08245">
    <property type="entry name" value="Mur_ligase_M"/>
    <property type="match status" value="1"/>
</dbReference>
<dbReference type="Gene3D" id="3.40.1190.10">
    <property type="entry name" value="Mur-like, catalytic domain"/>
    <property type="match status" value="1"/>
</dbReference>
<keyword evidence="6" id="KW-0573">Peptidoglycan synthesis</keyword>
<evidence type="ECO:0000313" key="12">
    <source>
        <dbReference type="EMBL" id="PWW82111.1"/>
    </source>
</evidence>
<evidence type="ECO:0000256" key="1">
    <source>
        <dbReference type="ARBA" id="ARBA00022598"/>
    </source>
</evidence>
<dbReference type="SUPFAM" id="SSF51984">
    <property type="entry name" value="MurCD N-terminal domain"/>
    <property type="match status" value="1"/>
</dbReference>
<dbReference type="Gene3D" id="3.40.50.720">
    <property type="entry name" value="NAD(P)-binding Rossmann-like Domain"/>
    <property type="match status" value="1"/>
</dbReference>
<dbReference type="GO" id="GO:0009252">
    <property type="term" value="P:peptidoglycan biosynthetic process"/>
    <property type="evidence" value="ECO:0007669"/>
    <property type="project" value="UniProtKB-KW"/>
</dbReference>
<keyword evidence="4" id="KW-0067">ATP-binding</keyword>
<accession>A0A317T9K6</accession>
<feature type="domain" description="Mur ligase central" evidence="11">
    <location>
        <begin position="116"/>
        <end position="305"/>
    </location>
</feature>
<proteinExistence type="predicted"/>
<keyword evidence="7" id="KW-0131">Cell cycle</keyword>
<feature type="domain" description="Mur ligase C-terminal" evidence="10">
    <location>
        <begin position="327"/>
        <end position="410"/>
    </location>
</feature>
<dbReference type="InterPro" id="IPR013221">
    <property type="entry name" value="Mur_ligase_cen"/>
</dbReference>
<dbReference type="GO" id="GO:0005524">
    <property type="term" value="F:ATP binding"/>
    <property type="evidence" value="ECO:0007669"/>
    <property type="project" value="UniProtKB-KW"/>
</dbReference>
<keyword evidence="13" id="KW-1185">Reference proteome</keyword>
<evidence type="ECO:0000256" key="8">
    <source>
        <dbReference type="ARBA" id="ARBA00023316"/>
    </source>
</evidence>
<dbReference type="GO" id="GO:0051301">
    <property type="term" value="P:cell division"/>
    <property type="evidence" value="ECO:0007669"/>
    <property type="project" value="UniProtKB-KW"/>
</dbReference>
<keyword evidence="5" id="KW-0133">Cell shape</keyword>
<dbReference type="EMBL" id="PDNZ01000004">
    <property type="protein sequence ID" value="PWW82111.1"/>
    <property type="molecule type" value="Genomic_DNA"/>
</dbReference>
<dbReference type="PANTHER" id="PTHR43445">
    <property type="entry name" value="UDP-N-ACETYLMURAMATE--L-ALANINE LIGASE-RELATED"/>
    <property type="match status" value="1"/>
</dbReference>
<dbReference type="InterPro" id="IPR036615">
    <property type="entry name" value="Mur_ligase_C_dom_sf"/>
</dbReference>
<dbReference type="GO" id="GO:0016881">
    <property type="term" value="F:acid-amino acid ligase activity"/>
    <property type="evidence" value="ECO:0007669"/>
    <property type="project" value="InterPro"/>
</dbReference>
<evidence type="ECO:0000259" key="11">
    <source>
        <dbReference type="Pfam" id="PF08245"/>
    </source>
</evidence>
<reference evidence="13" key="1">
    <citation type="submission" date="2017-10" db="EMBL/GenBank/DDBJ databases">
        <authorList>
            <person name="Gaisin V.A."/>
            <person name="Rysina M.S."/>
            <person name="Grouzdev D.S."/>
        </authorList>
    </citation>
    <scope>NUCLEOTIDE SEQUENCE [LARGE SCALE GENOMIC DNA]</scope>
    <source>
        <strain evidence="13">V1</strain>
    </source>
</reference>
<dbReference type="Pfam" id="PF01225">
    <property type="entry name" value="Mur_ligase"/>
    <property type="match status" value="1"/>
</dbReference>
<evidence type="ECO:0000256" key="7">
    <source>
        <dbReference type="ARBA" id="ARBA00023306"/>
    </source>
</evidence>
<evidence type="ECO:0000256" key="2">
    <source>
        <dbReference type="ARBA" id="ARBA00022618"/>
    </source>
</evidence>
<evidence type="ECO:0000259" key="9">
    <source>
        <dbReference type="Pfam" id="PF01225"/>
    </source>
</evidence>
<dbReference type="InterPro" id="IPR005757">
    <property type="entry name" value="Mpl"/>
</dbReference>
<keyword evidence="3" id="KW-0547">Nucleotide-binding</keyword>
<dbReference type="SUPFAM" id="SSF53623">
    <property type="entry name" value="MurD-like peptide ligases, catalytic domain"/>
    <property type="match status" value="1"/>
</dbReference>